<comment type="subcellular location">
    <subcellularLocation>
        <location evidence="1 7">Cell membrane</location>
        <topology evidence="1 7">Multi-pass membrane protein</topology>
    </subcellularLocation>
</comment>
<sequence length="321" mass="33349">MTGCADRIAAEAAAASLAEEVGAARGIPADERGAGAGAGAAPMRAKGARLTRSGKIKVRVPSSSNVALGAVLAVLAAVTVFALATMNYGKVAFPAAMAAAVDDFLTMMLQPGLGGHFTLPDVVEGLFVSLALALLTTFIGAVIAFVLGLLAASNLSNRAASNAIKVFMSVARAVPTILWVLVFSVAIGLGPEAAVIGLLFHSVAYLVKAYSESFEEVDPGVIEALRASGASWWQVVFQGVVPEKVNEMLSWTFIRFEINFVNAVAVGAVAGAGGIGYQLFLAGSFYYNIHEVGLIVYLCLAVAVVLEVVATKLRKRYLVQR</sequence>
<dbReference type="EMBL" id="PPTS01000001">
    <property type="protein sequence ID" value="RDB67180.1"/>
    <property type="molecule type" value="Genomic_DNA"/>
</dbReference>
<comment type="similarity">
    <text evidence="7">Belongs to the binding-protein-dependent transport system permease family.</text>
</comment>
<dbReference type="OrthoDB" id="9808005at2"/>
<dbReference type="InterPro" id="IPR035906">
    <property type="entry name" value="MetI-like_sf"/>
</dbReference>
<name>A0A369M6C4_9ACTN</name>
<dbReference type="SUPFAM" id="SSF161098">
    <property type="entry name" value="MetI-like"/>
    <property type="match status" value="1"/>
</dbReference>
<dbReference type="GeneID" id="78358429"/>
<dbReference type="GO" id="GO:0005886">
    <property type="term" value="C:plasma membrane"/>
    <property type="evidence" value="ECO:0007669"/>
    <property type="project" value="UniProtKB-SubCell"/>
</dbReference>
<accession>A0A369M6C4</accession>
<dbReference type="Gene3D" id="1.10.3720.10">
    <property type="entry name" value="MetI-like"/>
    <property type="match status" value="1"/>
</dbReference>
<dbReference type="PANTHER" id="PTHR30043">
    <property type="entry name" value="PHOSPHONATES TRANSPORT SYSTEM PERMEASE PROTEIN"/>
    <property type="match status" value="1"/>
</dbReference>
<evidence type="ECO:0000259" key="8">
    <source>
        <dbReference type="PROSITE" id="PS50928"/>
    </source>
</evidence>
<keyword evidence="6 7" id="KW-0472">Membrane</keyword>
<evidence type="ECO:0000313" key="10">
    <source>
        <dbReference type="Proteomes" id="UP000254000"/>
    </source>
</evidence>
<dbReference type="RefSeq" id="WP_114568200.1">
    <property type="nucleotide sequence ID" value="NZ_CABMMS010000001.1"/>
</dbReference>
<dbReference type="Proteomes" id="UP000254000">
    <property type="component" value="Unassembled WGS sequence"/>
</dbReference>
<evidence type="ECO:0000256" key="3">
    <source>
        <dbReference type="ARBA" id="ARBA00022475"/>
    </source>
</evidence>
<reference evidence="9 10" key="1">
    <citation type="journal article" date="2018" name="Elife">
        <title>Discovery and characterization of a prevalent human gut bacterial enzyme sufficient for the inactivation of a family of plant toxins.</title>
        <authorList>
            <person name="Koppel N."/>
            <person name="Bisanz J.E."/>
            <person name="Pandelia M.E."/>
            <person name="Turnbaugh P.J."/>
            <person name="Balskus E.P."/>
        </authorList>
    </citation>
    <scope>NUCLEOTIDE SEQUENCE [LARGE SCALE GENOMIC DNA]</scope>
    <source>
        <strain evidence="9 10">3C</strain>
    </source>
</reference>
<feature type="domain" description="ABC transmembrane type-1" evidence="8">
    <location>
        <begin position="126"/>
        <end position="310"/>
    </location>
</feature>
<keyword evidence="10" id="KW-1185">Reference proteome</keyword>
<feature type="transmembrane region" description="Helical" evidence="7">
    <location>
        <begin position="258"/>
        <end position="280"/>
    </location>
</feature>
<dbReference type="PANTHER" id="PTHR30043:SF1">
    <property type="entry name" value="ABC TRANSPORT SYSTEM PERMEASE PROTEIN P69"/>
    <property type="match status" value="1"/>
</dbReference>
<protein>
    <submittedName>
        <fullName evidence="9">ABC transporter permease</fullName>
    </submittedName>
</protein>
<evidence type="ECO:0000256" key="5">
    <source>
        <dbReference type="ARBA" id="ARBA00022989"/>
    </source>
</evidence>
<dbReference type="InterPro" id="IPR000515">
    <property type="entry name" value="MetI-like"/>
</dbReference>
<keyword evidence="5 7" id="KW-1133">Transmembrane helix</keyword>
<dbReference type="CDD" id="cd06261">
    <property type="entry name" value="TM_PBP2"/>
    <property type="match status" value="1"/>
</dbReference>
<evidence type="ECO:0000256" key="4">
    <source>
        <dbReference type="ARBA" id="ARBA00022692"/>
    </source>
</evidence>
<evidence type="ECO:0000256" key="7">
    <source>
        <dbReference type="RuleBase" id="RU363032"/>
    </source>
</evidence>
<feature type="transmembrane region" description="Helical" evidence="7">
    <location>
        <begin position="125"/>
        <end position="152"/>
    </location>
</feature>
<evidence type="ECO:0000256" key="2">
    <source>
        <dbReference type="ARBA" id="ARBA00022448"/>
    </source>
</evidence>
<dbReference type="GO" id="GO:0055085">
    <property type="term" value="P:transmembrane transport"/>
    <property type="evidence" value="ECO:0007669"/>
    <property type="project" value="InterPro"/>
</dbReference>
<dbReference type="AlphaFoldDB" id="A0A369M6C4"/>
<comment type="caution">
    <text evidence="9">The sequence shown here is derived from an EMBL/GenBank/DDBJ whole genome shotgun (WGS) entry which is preliminary data.</text>
</comment>
<keyword evidence="4 7" id="KW-0812">Transmembrane</keyword>
<proteinExistence type="inferred from homology"/>
<organism evidence="9 10">
    <name type="scientific">Gordonibacter pamelaeae</name>
    <dbReference type="NCBI Taxonomy" id="471189"/>
    <lineage>
        <taxon>Bacteria</taxon>
        <taxon>Bacillati</taxon>
        <taxon>Actinomycetota</taxon>
        <taxon>Coriobacteriia</taxon>
        <taxon>Eggerthellales</taxon>
        <taxon>Eggerthellaceae</taxon>
        <taxon>Gordonibacter</taxon>
    </lineage>
</organism>
<feature type="transmembrane region" description="Helical" evidence="7">
    <location>
        <begin position="91"/>
        <end position="113"/>
    </location>
</feature>
<dbReference type="Pfam" id="PF00528">
    <property type="entry name" value="BPD_transp_1"/>
    <property type="match status" value="1"/>
</dbReference>
<keyword evidence="3" id="KW-1003">Cell membrane</keyword>
<feature type="transmembrane region" description="Helical" evidence="7">
    <location>
        <begin position="292"/>
        <end position="311"/>
    </location>
</feature>
<dbReference type="PROSITE" id="PS50928">
    <property type="entry name" value="ABC_TM1"/>
    <property type="match status" value="1"/>
</dbReference>
<feature type="transmembrane region" description="Helical" evidence="7">
    <location>
        <begin position="66"/>
        <end position="84"/>
    </location>
</feature>
<keyword evidence="2 7" id="KW-0813">Transport</keyword>
<gene>
    <name evidence="9" type="ORF">C1877_01705</name>
</gene>
<evidence type="ECO:0000256" key="1">
    <source>
        <dbReference type="ARBA" id="ARBA00004651"/>
    </source>
</evidence>
<evidence type="ECO:0000256" key="6">
    <source>
        <dbReference type="ARBA" id="ARBA00023136"/>
    </source>
</evidence>
<evidence type="ECO:0000313" key="9">
    <source>
        <dbReference type="EMBL" id="RDB67180.1"/>
    </source>
</evidence>